<dbReference type="PANTHER" id="PTHR30221">
    <property type="entry name" value="SMALL-CONDUCTANCE MECHANOSENSITIVE CHANNEL"/>
    <property type="match status" value="1"/>
</dbReference>
<evidence type="ECO:0000256" key="1">
    <source>
        <dbReference type="SAM" id="Phobius"/>
    </source>
</evidence>
<gene>
    <name evidence="2" type="ORF">BN8_05352</name>
</gene>
<proteinExistence type="predicted"/>
<feature type="transmembrane region" description="Helical" evidence="1">
    <location>
        <begin position="113"/>
        <end position="137"/>
    </location>
</feature>
<feature type="transmembrane region" description="Helical" evidence="1">
    <location>
        <begin position="54"/>
        <end position="75"/>
    </location>
</feature>
<dbReference type="STRING" id="1185876.BN8_05352"/>
<evidence type="ECO:0000313" key="2">
    <source>
        <dbReference type="EMBL" id="CCH56046.1"/>
    </source>
</evidence>
<evidence type="ECO:0000313" key="3">
    <source>
        <dbReference type="Proteomes" id="UP000009309"/>
    </source>
</evidence>
<feature type="transmembrane region" description="Helical" evidence="1">
    <location>
        <begin position="219"/>
        <end position="238"/>
    </location>
</feature>
<dbReference type="Pfam" id="PF05552">
    <property type="entry name" value="MS_channel_1st_1"/>
    <property type="match status" value="2"/>
</dbReference>
<feature type="transmembrane region" description="Helical" evidence="1">
    <location>
        <begin position="188"/>
        <end position="207"/>
    </location>
</feature>
<dbReference type="EMBL" id="CAIT01000009">
    <property type="protein sequence ID" value="CCH56046.1"/>
    <property type="molecule type" value="Genomic_DNA"/>
</dbReference>
<keyword evidence="1" id="KW-0812">Transmembrane</keyword>
<comment type="caution">
    <text evidence="2">The sequence shown here is derived from an EMBL/GenBank/DDBJ whole genome shotgun (WGS) entry which is preliminary data.</text>
</comment>
<name>I2GQ68_9BACT</name>
<organism evidence="2 3">
    <name type="scientific">Fibrisoma limi BUZ 3</name>
    <dbReference type="NCBI Taxonomy" id="1185876"/>
    <lineage>
        <taxon>Bacteria</taxon>
        <taxon>Pseudomonadati</taxon>
        <taxon>Bacteroidota</taxon>
        <taxon>Cytophagia</taxon>
        <taxon>Cytophagales</taxon>
        <taxon>Spirosomataceae</taxon>
        <taxon>Fibrisoma</taxon>
    </lineage>
</organism>
<dbReference type="InterPro" id="IPR008910">
    <property type="entry name" value="MSC_TM_helix"/>
</dbReference>
<reference evidence="2 3" key="1">
    <citation type="journal article" date="2012" name="J. Bacteriol.">
        <title>Genome Sequence of the Filamentous Bacterium Fibrisoma limi BUZ 3T.</title>
        <authorList>
            <person name="Filippini M."/>
            <person name="Qi W."/>
            <person name="Jaenicke S."/>
            <person name="Goesmann A."/>
            <person name="Smits T.H."/>
            <person name="Bagheri H.C."/>
        </authorList>
    </citation>
    <scope>NUCLEOTIDE SEQUENCE [LARGE SCALE GENOMIC DNA]</scope>
    <source>
        <strain evidence="3">BUZ 3T</strain>
    </source>
</reference>
<protein>
    <submittedName>
        <fullName evidence="2">WGS project CAIT00000000 data, contig 9</fullName>
    </submittedName>
</protein>
<dbReference type="PANTHER" id="PTHR30221:SF1">
    <property type="entry name" value="SMALL-CONDUCTANCE MECHANOSENSITIVE CHANNEL"/>
    <property type="match status" value="1"/>
</dbReference>
<keyword evidence="1" id="KW-0472">Membrane</keyword>
<dbReference type="GO" id="GO:0008381">
    <property type="term" value="F:mechanosensitive monoatomic ion channel activity"/>
    <property type="evidence" value="ECO:0007669"/>
    <property type="project" value="InterPro"/>
</dbReference>
<dbReference type="Proteomes" id="UP000009309">
    <property type="component" value="Unassembled WGS sequence"/>
</dbReference>
<dbReference type="eggNOG" id="COG0668">
    <property type="taxonomic scope" value="Bacteria"/>
</dbReference>
<accession>I2GQ68</accession>
<dbReference type="AlphaFoldDB" id="I2GQ68"/>
<sequence length="304" mass="33268">MPTTFLRPLPFSCANSYRTKTNPSDVPSIMNNIPNLQEILSNIAVGLINQLVNFIPRLISAIVILLLGLLIARLVRNLVQTVLRKIGIDKIGEQLNDIDLVRRMNTDIKVSRALAQVLYFFIVLIFATAAAEMLAVAALTDLVLGITNLIPKLIVAGLMLVVGLFISEGLKKFVIGLCNSFNISGGRMLGTLVFFFFLIITLINALGQAGLNTELLESSFNLIIGGIIFAFAAGYGLASRDVMANILSSFYSKNRFKEGQTIQIDEVKGQIIKIDSTSMTLRTGETTTIIPLQALQMKKVEVFD</sequence>
<dbReference type="InterPro" id="IPR045275">
    <property type="entry name" value="MscS_archaea/bacteria_type"/>
</dbReference>
<dbReference type="Gene3D" id="1.10.287.1260">
    <property type="match status" value="1"/>
</dbReference>
<keyword evidence="1" id="KW-1133">Transmembrane helix</keyword>
<feature type="transmembrane region" description="Helical" evidence="1">
    <location>
        <begin position="149"/>
        <end position="167"/>
    </location>
</feature>
<keyword evidence="3" id="KW-1185">Reference proteome</keyword>